<keyword evidence="1" id="KW-1133">Transmembrane helix</keyword>
<evidence type="ECO:0000313" key="2">
    <source>
        <dbReference type="EMBL" id="MDL2407599.1"/>
    </source>
</evidence>
<keyword evidence="1" id="KW-0472">Membrane</keyword>
<evidence type="ECO:0000256" key="1">
    <source>
        <dbReference type="SAM" id="Phobius"/>
    </source>
</evidence>
<sequence length="189" mass="20709">MQTLSFCETAALWGSTDPKGIPGTVFSFADVTPISAEITGSAKKTASVHVSSPAIFKLRIELRNDPELIASRFSRDTIQLRKILKANGYERIAITGPLACGMFVKRKRVIVRNNILFAMVIPVAFLLACFLILIPSVIWSIFGKLSNTIDALKFLLSMPLRAICGFGKHYIIDFDTKLGSAEPSSIVET</sequence>
<accession>A0ABT7KK51</accession>
<dbReference type="EMBL" id="JARFYN010000023">
    <property type="protein sequence ID" value="MDL2407599.1"/>
    <property type="molecule type" value="Genomic_DNA"/>
</dbReference>
<dbReference type="RefSeq" id="WP_285880909.1">
    <property type="nucleotide sequence ID" value="NZ_JARFYN010000023.1"/>
</dbReference>
<name>A0ABT7KK51_9HYPH</name>
<reference evidence="2" key="1">
    <citation type="submission" date="2023-06" db="EMBL/GenBank/DDBJ databases">
        <title>Phylogenetic Diversity of Rhizobium strains.</title>
        <authorList>
            <person name="Moura F.T."/>
            <person name="Helene L.C.F."/>
            <person name="Hungria M."/>
        </authorList>
    </citation>
    <scope>NUCLEOTIDE SEQUENCE</scope>
    <source>
        <strain evidence="2">CCGE524</strain>
    </source>
</reference>
<dbReference type="Proteomes" id="UP001172630">
    <property type="component" value="Unassembled WGS sequence"/>
</dbReference>
<feature type="transmembrane region" description="Helical" evidence="1">
    <location>
        <begin position="115"/>
        <end position="142"/>
    </location>
</feature>
<keyword evidence="3" id="KW-1185">Reference proteome</keyword>
<protein>
    <submittedName>
        <fullName evidence="2">Uncharacterized protein</fullName>
    </submittedName>
</protein>
<keyword evidence="1" id="KW-0812">Transmembrane</keyword>
<gene>
    <name evidence="2" type="ORF">PY650_18400</name>
</gene>
<comment type="caution">
    <text evidence="2">The sequence shown here is derived from an EMBL/GenBank/DDBJ whole genome shotgun (WGS) entry which is preliminary data.</text>
</comment>
<organism evidence="2 3">
    <name type="scientific">Rhizobium calliandrae</name>
    <dbReference type="NCBI Taxonomy" id="1312182"/>
    <lineage>
        <taxon>Bacteria</taxon>
        <taxon>Pseudomonadati</taxon>
        <taxon>Pseudomonadota</taxon>
        <taxon>Alphaproteobacteria</taxon>
        <taxon>Hyphomicrobiales</taxon>
        <taxon>Rhizobiaceae</taxon>
        <taxon>Rhizobium/Agrobacterium group</taxon>
        <taxon>Rhizobium</taxon>
    </lineage>
</organism>
<proteinExistence type="predicted"/>
<evidence type="ECO:0000313" key="3">
    <source>
        <dbReference type="Proteomes" id="UP001172630"/>
    </source>
</evidence>